<name>A0A1H2YPX8_9PROT</name>
<dbReference type="EMBL" id="FNNH01000055">
    <property type="protein sequence ID" value="SDX06704.1"/>
    <property type="molecule type" value="Genomic_DNA"/>
</dbReference>
<accession>A0A1H2YPX8</accession>
<dbReference type="RefSeq" id="WP_244505859.1">
    <property type="nucleotide sequence ID" value="NZ_FNNH01000055.1"/>
</dbReference>
<evidence type="ECO:0000313" key="1">
    <source>
        <dbReference type="EMBL" id="SDX06704.1"/>
    </source>
</evidence>
<gene>
    <name evidence="1" type="ORF">SAMN05421882_10553</name>
</gene>
<sequence length="102" mass="11903">MVKNFSDCTGFQDGSDIFKIPPQCSMSISNTRFNRRAQLMHTEAGECGASSSVSNWLFLFFLAVRINLRVQFGIRRKYIMTANEIEPWLENRHSQLLHEFQR</sequence>
<protein>
    <submittedName>
        <fullName evidence="1">Uncharacterized protein</fullName>
    </submittedName>
</protein>
<proteinExistence type="predicted"/>
<evidence type="ECO:0000313" key="2">
    <source>
        <dbReference type="Proteomes" id="UP000183454"/>
    </source>
</evidence>
<reference evidence="1 2" key="1">
    <citation type="submission" date="2016-10" db="EMBL/GenBank/DDBJ databases">
        <authorList>
            <person name="de Groot N.N."/>
        </authorList>
    </citation>
    <scope>NUCLEOTIDE SEQUENCE [LARGE SCALE GENOMIC DNA]</scope>
    <source>
        <strain evidence="1 2">Nm110</strain>
    </source>
</reference>
<organism evidence="1 2">
    <name type="scientific">Nitrosomonas communis</name>
    <dbReference type="NCBI Taxonomy" id="44574"/>
    <lineage>
        <taxon>Bacteria</taxon>
        <taxon>Pseudomonadati</taxon>
        <taxon>Pseudomonadota</taxon>
        <taxon>Betaproteobacteria</taxon>
        <taxon>Nitrosomonadales</taxon>
        <taxon>Nitrosomonadaceae</taxon>
        <taxon>Nitrosomonas</taxon>
    </lineage>
</organism>
<dbReference type="AlphaFoldDB" id="A0A1H2YPX8"/>
<dbReference type="Proteomes" id="UP000183454">
    <property type="component" value="Unassembled WGS sequence"/>
</dbReference>